<evidence type="ECO:0000256" key="1">
    <source>
        <dbReference type="ARBA" id="ARBA00008987"/>
    </source>
</evidence>
<dbReference type="GO" id="GO:0015035">
    <property type="term" value="F:protein-disulfide reductase activity"/>
    <property type="evidence" value="ECO:0007669"/>
    <property type="project" value="UniProtKB-UniRule"/>
</dbReference>
<dbReference type="InterPro" id="IPR005746">
    <property type="entry name" value="Thioredoxin"/>
</dbReference>
<dbReference type="Pfam" id="PF00085">
    <property type="entry name" value="Thioredoxin"/>
    <property type="match status" value="1"/>
</dbReference>
<dbReference type="PANTHER" id="PTHR45663">
    <property type="entry name" value="GEO12009P1"/>
    <property type="match status" value="1"/>
</dbReference>
<dbReference type="NCBIfam" id="TIGR01068">
    <property type="entry name" value="thioredoxin"/>
    <property type="match status" value="1"/>
</dbReference>
<dbReference type="InterPro" id="IPR036249">
    <property type="entry name" value="Thioredoxin-like_sf"/>
</dbReference>
<dbReference type="PRINTS" id="PR00421">
    <property type="entry name" value="THIOREDOXIN"/>
</dbReference>
<evidence type="ECO:0000256" key="5">
    <source>
        <dbReference type="ARBA" id="ARBA00023284"/>
    </source>
</evidence>
<gene>
    <name evidence="8" type="ORF">SVA_0395</name>
</gene>
<dbReference type="OrthoDB" id="9790390at2"/>
<keyword evidence="2" id="KW-0813">Transport</keyword>
<dbReference type="SUPFAM" id="SSF52833">
    <property type="entry name" value="Thioredoxin-like"/>
    <property type="match status" value="1"/>
</dbReference>
<evidence type="ECO:0000256" key="3">
    <source>
        <dbReference type="ARBA" id="ARBA00022982"/>
    </source>
</evidence>
<dbReference type="CDD" id="cd02947">
    <property type="entry name" value="TRX_family"/>
    <property type="match status" value="1"/>
</dbReference>
<evidence type="ECO:0000259" key="7">
    <source>
        <dbReference type="PROSITE" id="PS51352"/>
    </source>
</evidence>
<comment type="similarity">
    <text evidence="1">Belongs to the thioredoxin family.</text>
</comment>
<dbReference type="PROSITE" id="PS00194">
    <property type="entry name" value="THIOREDOXIN_1"/>
    <property type="match status" value="1"/>
</dbReference>
<dbReference type="InterPro" id="IPR017937">
    <property type="entry name" value="Thioredoxin_CS"/>
</dbReference>
<keyword evidence="3" id="KW-0249">Electron transport</keyword>
<keyword evidence="9" id="KW-1185">Reference proteome</keyword>
<evidence type="ECO:0000256" key="2">
    <source>
        <dbReference type="ARBA" id="ARBA00022448"/>
    </source>
</evidence>
<dbReference type="Proteomes" id="UP000218899">
    <property type="component" value="Chromosome"/>
</dbReference>
<sequence length="129" mass="14299">MATIEVTEANFRSLIDDNAVVFVDFWAPWCGPCRSFAPAYEAVSEKYPDVVFAKVNTEEQQALAAAFQIRSIPTLMIFRERIILFAQPGALPQSALEQVVEKTLALDMDEVRRQVAEEEKNASGSGESA</sequence>
<dbReference type="InterPro" id="IPR013766">
    <property type="entry name" value="Thioredoxin_domain"/>
</dbReference>
<organism evidence="8 9">
    <name type="scientific">Sulfurifustis variabilis</name>
    <dbReference type="NCBI Taxonomy" id="1675686"/>
    <lineage>
        <taxon>Bacteria</taxon>
        <taxon>Pseudomonadati</taxon>
        <taxon>Pseudomonadota</taxon>
        <taxon>Gammaproteobacteria</taxon>
        <taxon>Acidiferrobacterales</taxon>
        <taxon>Acidiferrobacteraceae</taxon>
        <taxon>Sulfurifustis</taxon>
    </lineage>
</organism>
<keyword evidence="4" id="KW-1015">Disulfide bond</keyword>
<dbReference type="GO" id="GO:0005829">
    <property type="term" value="C:cytosol"/>
    <property type="evidence" value="ECO:0007669"/>
    <property type="project" value="TreeGrafter"/>
</dbReference>
<protein>
    <recommendedName>
        <fullName evidence="6">Thioredoxin</fullName>
    </recommendedName>
</protein>
<feature type="domain" description="Thioredoxin" evidence="7">
    <location>
        <begin position="1"/>
        <end position="105"/>
    </location>
</feature>
<dbReference type="PANTHER" id="PTHR45663:SF40">
    <property type="entry name" value="THIOREDOXIN 2"/>
    <property type="match status" value="1"/>
</dbReference>
<dbReference type="AlphaFoldDB" id="A0A1B4VCW6"/>
<dbReference type="Gene3D" id="3.40.30.10">
    <property type="entry name" value="Glutaredoxin"/>
    <property type="match status" value="1"/>
</dbReference>
<dbReference type="PROSITE" id="PS51352">
    <property type="entry name" value="THIOREDOXIN_2"/>
    <property type="match status" value="1"/>
</dbReference>
<dbReference type="RefSeq" id="WP_096458025.1">
    <property type="nucleotide sequence ID" value="NZ_AP014936.1"/>
</dbReference>
<keyword evidence="5" id="KW-0676">Redox-active center</keyword>
<evidence type="ECO:0000256" key="6">
    <source>
        <dbReference type="NCBIfam" id="TIGR01068"/>
    </source>
</evidence>
<evidence type="ECO:0000256" key="4">
    <source>
        <dbReference type="ARBA" id="ARBA00023157"/>
    </source>
</evidence>
<name>A0A1B4VCW6_9GAMM</name>
<evidence type="ECO:0000313" key="8">
    <source>
        <dbReference type="EMBL" id="BAU46977.1"/>
    </source>
</evidence>
<proteinExistence type="inferred from homology"/>
<accession>A0A1B4VCW6</accession>
<dbReference type="KEGG" id="sva:SVA_0395"/>
<reference evidence="8 9" key="1">
    <citation type="submission" date="2015-08" db="EMBL/GenBank/DDBJ databases">
        <title>Complete genome sequence of Sulfurifustis variabilis.</title>
        <authorList>
            <person name="Miura A."/>
            <person name="Kojima H."/>
            <person name="Fukui M."/>
        </authorList>
    </citation>
    <scope>NUCLEOTIDE SEQUENCE [LARGE SCALE GENOMIC DNA]</scope>
    <source>
        <strain evidence="9">skN76</strain>
    </source>
</reference>
<evidence type="ECO:0000313" key="9">
    <source>
        <dbReference type="Proteomes" id="UP000218899"/>
    </source>
</evidence>
<dbReference type="FunFam" id="3.40.30.10:FF:000155">
    <property type="entry name" value="Thioredoxin"/>
    <property type="match status" value="1"/>
</dbReference>
<dbReference type="EMBL" id="AP014936">
    <property type="protein sequence ID" value="BAU46977.1"/>
    <property type="molecule type" value="Genomic_DNA"/>
</dbReference>